<dbReference type="EMBL" id="JACGWN010000196">
    <property type="protein sequence ID" value="KAL0386362.1"/>
    <property type="molecule type" value="Genomic_DNA"/>
</dbReference>
<reference evidence="1" key="1">
    <citation type="submission" date="2020-06" db="EMBL/GenBank/DDBJ databases">
        <authorList>
            <person name="Li T."/>
            <person name="Hu X."/>
            <person name="Zhang T."/>
            <person name="Song X."/>
            <person name="Zhang H."/>
            <person name="Dai N."/>
            <person name="Sheng W."/>
            <person name="Hou X."/>
            <person name="Wei L."/>
        </authorList>
    </citation>
    <scope>NUCLEOTIDE SEQUENCE</scope>
    <source>
        <strain evidence="1">KEN1</strain>
        <tissue evidence="1">Leaf</tissue>
    </source>
</reference>
<organism evidence="1">
    <name type="scientific">Sesamum latifolium</name>
    <dbReference type="NCBI Taxonomy" id="2727402"/>
    <lineage>
        <taxon>Eukaryota</taxon>
        <taxon>Viridiplantae</taxon>
        <taxon>Streptophyta</taxon>
        <taxon>Embryophyta</taxon>
        <taxon>Tracheophyta</taxon>
        <taxon>Spermatophyta</taxon>
        <taxon>Magnoliopsida</taxon>
        <taxon>eudicotyledons</taxon>
        <taxon>Gunneridae</taxon>
        <taxon>Pentapetalae</taxon>
        <taxon>asterids</taxon>
        <taxon>lamiids</taxon>
        <taxon>Lamiales</taxon>
        <taxon>Pedaliaceae</taxon>
        <taxon>Sesamum</taxon>
    </lineage>
</organism>
<evidence type="ECO:0000313" key="1">
    <source>
        <dbReference type="EMBL" id="KAL0386362.1"/>
    </source>
</evidence>
<comment type="caution">
    <text evidence="1">The sequence shown here is derived from an EMBL/GenBank/DDBJ whole genome shotgun (WGS) entry which is preliminary data.</text>
</comment>
<gene>
    <name evidence="1" type="ORF">Slati_4606000</name>
</gene>
<accession>A0AAW2S2S3</accession>
<name>A0AAW2S2S3_9LAMI</name>
<proteinExistence type="predicted"/>
<sequence>MGSKIESVTCQYVTVESPMRSEMVRALRVCGHSDCLSREWFLRQSIEQMHLELSSIVSSPGWEQMPNSMP</sequence>
<reference evidence="1" key="2">
    <citation type="journal article" date="2024" name="Plant">
        <title>Genomic evolution and insights into agronomic trait innovations of Sesamum species.</title>
        <authorList>
            <person name="Miao H."/>
            <person name="Wang L."/>
            <person name="Qu L."/>
            <person name="Liu H."/>
            <person name="Sun Y."/>
            <person name="Le M."/>
            <person name="Wang Q."/>
            <person name="Wei S."/>
            <person name="Zheng Y."/>
            <person name="Lin W."/>
            <person name="Duan Y."/>
            <person name="Cao H."/>
            <person name="Xiong S."/>
            <person name="Wang X."/>
            <person name="Wei L."/>
            <person name="Li C."/>
            <person name="Ma Q."/>
            <person name="Ju M."/>
            <person name="Zhao R."/>
            <person name="Li G."/>
            <person name="Mu C."/>
            <person name="Tian Q."/>
            <person name="Mei H."/>
            <person name="Zhang T."/>
            <person name="Gao T."/>
            <person name="Zhang H."/>
        </authorList>
    </citation>
    <scope>NUCLEOTIDE SEQUENCE</scope>
    <source>
        <strain evidence="1">KEN1</strain>
    </source>
</reference>
<protein>
    <submittedName>
        <fullName evidence="1">Uncharacterized protein</fullName>
    </submittedName>
</protein>
<dbReference type="AlphaFoldDB" id="A0AAW2S2S3"/>